<reference evidence="1" key="1">
    <citation type="journal article" date="2016" name="Nat. Genet.">
        <title>A high-quality carrot genome assembly provides new insights into carotenoid accumulation and asterid genome evolution.</title>
        <authorList>
            <person name="Iorizzo M."/>
            <person name="Ellison S."/>
            <person name="Senalik D."/>
            <person name="Zeng P."/>
            <person name="Satapoomin P."/>
            <person name="Huang J."/>
            <person name="Bowman M."/>
            <person name="Iovene M."/>
            <person name="Sanseverino W."/>
            <person name="Cavagnaro P."/>
            <person name="Yildiz M."/>
            <person name="Macko-Podgorni A."/>
            <person name="Moranska E."/>
            <person name="Grzebelus E."/>
            <person name="Grzebelus D."/>
            <person name="Ashrafi H."/>
            <person name="Zheng Z."/>
            <person name="Cheng S."/>
            <person name="Spooner D."/>
            <person name="Van Deynze A."/>
            <person name="Simon P."/>
        </authorList>
    </citation>
    <scope>NUCLEOTIDE SEQUENCE [LARGE SCALE GENOMIC DNA]</scope>
    <source>
        <tissue evidence="1">Leaf</tissue>
    </source>
</reference>
<evidence type="ECO:0000313" key="1">
    <source>
        <dbReference type="EMBL" id="KZM97400.1"/>
    </source>
</evidence>
<sequence length="66" mass="7444">MKSTIIEERCVKVSSNIKYVARVEYPKVPAKDDHLDESGFKNLGVPKFVKLLSCGGMCPESQLSWR</sequence>
<comment type="caution">
    <text evidence="1">The sequence shown here is derived from an EMBL/GenBank/DDBJ whole genome shotgun (WGS) entry which is preliminary data.</text>
</comment>
<protein>
    <submittedName>
        <fullName evidence="1">Uncharacterized protein</fullName>
    </submittedName>
</protein>
<accession>A0A162A9C8</accession>
<dbReference type="AlphaFoldDB" id="A0A162A9C8"/>
<gene>
    <name evidence="1" type="ORF">DCAR_015238</name>
</gene>
<name>A0A162A9C8_DAUCS</name>
<organism evidence="1">
    <name type="scientific">Daucus carota subsp. sativus</name>
    <name type="common">Carrot</name>
    <dbReference type="NCBI Taxonomy" id="79200"/>
    <lineage>
        <taxon>Eukaryota</taxon>
        <taxon>Viridiplantae</taxon>
        <taxon>Streptophyta</taxon>
        <taxon>Embryophyta</taxon>
        <taxon>Tracheophyta</taxon>
        <taxon>Spermatophyta</taxon>
        <taxon>Magnoliopsida</taxon>
        <taxon>eudicotyledons</taxon>
        <taxon>Gunneridae</taxon>
        <taxon>Pentapetalae</taxon>
        <taxon>asterids</taxon>
        <taxon>campanulids</taxon>
        <taxon>Apiales</taxon>
        <taxon>Apiaceae</taxon>
        <taxon>Apioideae</taxon>
        <taxon>Scandiceae</taxon>
        <taxon>Daucinae</taxon>
        <taxon>Daucus</taxon>
        <taxon>Daucus sect. Daucus</taxon>
    </lineage>
</organism>
<dbReference type="Gramene" id="KZM97400">
    <property type="protein sequence ID" value="KZM97400"/>
    <property type="gene ID" value="DCAR_015238"/>
</dbReference>
<dbReference type="EMBL" id="LNRQ01000004">
    <property type="protein sequence ID" value="KZM97400.1"/>
    <property type="molecule type" value="Genomic_DNA"/>
</dbReference>
<proteinExistence type="predicted"/>